<name>A0A843WTD0_COLES</name>
<evidence type="ECO:0000256" key="10">
    <source>
        <dbReference type="RuleBase" id="RU000488"/>
    </source>
</evidence>
<keyword evidence="4 9" id="KW-0812">Transmembrane</keyword>
<evidence type="ECO:0000256" key="9">
    <source>
        <dbReference type="PROSITE-ProRule" id="PRU00282"/>
    </source>
</evidence>
<gene>
    <name evidence="11" type="ORF">Taro_046272</name>
</gene>
<reference evidence="11" key="1">
    <citation type="submission" date="2017-07" db="EMBL/GenBank/DDBJ databases">
        <title>Taro Niue Genome Assembly and Annotation.</title>
        <authorList>
            <person name="Atibalentja N."/>
            <person name="Keating K."/>
            <person name="Fields C.J."/>
        </authorList>
    </citation>
    <scope>NUCLEOTIDE SEQUENCE</scope>
    <source>
        <strain evidence="11">Niue_2</strain>
        <tissue evidence="11">Leaf</tissue>
    </source>
</reference>
<evidence type="ECO:0008006" key="13">
    <source>
        <dbReference type="Google" id="ProtNLM"/>
    </source>
</evidence>
<accession>A0A843WTD0</accession>
<dbReference type="PANTHER" id="PTHR45624:SF15">
    <property type="entry name" value="MITOCHONDRIAL ARGININE TRANSPORTER BAC1"/>
    <property type="match status" value="1"/>
</dbReference>
<evidence type="ECO:0000313" key="12">
    <source>
        <dbReference type="Proteomes" id="UP000652761"/>
    </source>
</evidence>
<dbReference type="Pfam" id="PF00153">
    <property type="entry name" value="Mito_carr"/>
    <property type="match status" value="3"/>
</dbReference>
<evidence type="ECO:0000256" key="6">
    <source>
        <dbReference type="ARBA" id="ARBA00022989"/>
    </source>
</evidence>
<dbReference type="InterPro" id="IPR050567">
    <property type="entry name" value="Mitochondrial_Carrier"/>
</dbReference>
<dbReference type="InterPro" id="IPR023395">
    <property type="entry name" value="MCP_dom_sf"/>
</dbReference>
<keyword evidence="5" id="KW-0677">Repeat</keyword>
<comment type="subcellular location">
    <subcellularLocation>
        <location evidence="1">Mitochondrion membrane</location>
        <topology evidence="1">Multi-pass membrane protein</topology>
    </subcellularLocation>
</comment>
<sequence>MVGAGEAAKEYAAGFAAGIATVVTGHPFDTVKVKQVPHLPCVHVYAVYRISVPADSFKQWRPVDWNLPFWVRGGTKFCGRWRAGAMMLVADLVAVGGAGLLEWCSGLGHSGHIRLMLVKEAGWPGATAKRLAFHSCYAYNRGGKEGERDGVVGASRAAALMGWEAPRRWASPIEGGVGRSVSKSNKEVMALEIVPGLPVKMKSEEELSFIQVKLQAHNTKGQEKVYKNALHCTARILSTEGVKGLYRGASSSFIGMAFESSIVFGIYSQMSQSLQAKTQSTTPQLHVIMPSAAFGGAIISFILCPAELVKCRMQVQGTGLAISNYRRYGGPLDCALQTMKNEGIQGIFRGGFATLLRESIGNGVFFSSYEFIRYHIHSQVDSVSVGLSKQQKLLVDVGTGIFSGGLAGMAFWSVVLPFDVAKTVIQTATDRNSSRNPFQIIHSIYRRVGLRGCYAGLGPTLMRAFPANAAAIVTWELTAKILGEICDIAAIILVAISASQLIAEVR</sequence>
<comment type="caution">
    <text evidence="11">The sequence shown here is derived from an EMBL/GenBank/DDBJ whole genome shotgun (WGS) entry which is preliminary data.</text>
</comment>
<proteinExistence type="inferred from homology"/>
<keyword evidence="7" id="KW-0496">Mitochondrion</keyword>
<dbReference type="AlphaFoldDB" id="A0A843WTD0"/>
<dbReference type="EMBL" id="NMUH01005661">
    <property type="protein sequence ID" value="MQM13349.1"/>
    <property type="molecule type" value="Genomic_DNA"/>
</dbReference>
<evidence type="ECO:0000256" key="7">
    <source>
        <dbReference type="ARBA" id="ARBA00023128"/>
    </source>
</evidence>
<dbReference type="Gene3D" id="1.50.40.10">
    <property type="entry name" value="Mitochondrial carrier domain"/>
    <property type="match status" value="1"/>
</dbReference>
<dbReference type="PANTHER" id="PTHR45624">
    <property type="entry name" value="MITOCHONDRIAL BASIC AMINO ACIDS TRANSPORTER-RELATED"/>
    <property type="match status" value="1"/>
</dbReference>
<protein>
    <recommendedName>
        <fullName evidence="13">Mitochondrial arginine transporter BAC1</fullName>
    </recommendedName>
</protein>
<evidence type="ECO:0000256" key="8">
    <source>
        <dbReference type="ARBA" id="ARBA00023136"/>
    </source>
</evidence>
<dbReference type="GO" id="GO:1990575">
    <property type="term" value="P:mitochondrial L-ornithine transmembrane transport"/>
    <property type="evidence" value="ECO:0007669"/>
    <property type="project" value="TreeGrafter"/>
</dbReference>
<comment type="similarity">
    <text evidence="2 10">Belongs to the mitochondrial carrier (TC 2.A.29) family.</text>
</comment>
<evidence type="ECO:0000256" key="5">
    <source>
        <dbReference type="ARBA" id="ARBA00022737"/>
    </source>
</evidence>
<feature type="repeat" description="Solcar" evidence="9">
    <location>
        <begin position="283"/>
        <end position="375"/>
    </location>
</feature>
<evidence type="ECO:0000256" key="4">
    <source>
        <dbReference type="ARBA" id="ARBA00022692"/>
    </source>
</evidence>
<dbReference type="InterPro" id="IPR018108">
    <property type="entry name" value="MCP_transmembrane"/>
</dbReference>
<keyword evidence="3 10" id="KW-0813">Transport</keyword>
<evidence type="ECO:0000256" key="3">
    <source>
        <dbReference type="ARBA" id="ARBA00022448"/>
    </source>
</evidence>
<evidence type="ECO:0000313" key="11">
    <source>
        <dbReference type="EMBL" id="MQM13349.1"/>
    </source>
</evidence>
<keyword evidence="8 9" id="KW-0472">Membrane</keyword>
<organism evidence="11 12">
    <name type="scientific">Colocasia esculenta</name>
    <name type="common">Wild taro</name>
    <name type="synonym">Arum esculentum</name>
    <dbReference type="NCBI Taxonomy" id="4460"/>
    <lineage>
        <taxon>Eukaryota</taxon>
        <taxon>Viridiplantae</taxon>
        <taxon>Streptophyta</taxon>
        <taxon>Embryophyta</taxon>
        <taxon>Tracheophyta</taxon>
        <taxon>Spermatophyta</taxon>
        <taxon>Magnoliopsida</taxon>
        <taxon>Liliopsida</taxon>
        <taxon>Araceae</taxon>
        <taxon>Aroideae</taxon>
        <taxon>Colocasieae</taxon>
        <taxon>Colocasia</taxon>
    </lineage>
</organism>
<feature type="repeat" description="Solcar" evidence="9">
    <location>
        <begin position="395"/>
        <end position="481"/>
    </location>
</feature>
<evidence type="ECO:0000256" key="2">
    <source>
        <dbReference type="ARBA" id="ARBA00006375"/>
    </source>
</evidence>
<evidence type="ECO:0000256" key="1">
    <source>
        <dbReference type="ARBA" id="ARBA00004225"/>
    </source>
</evidence>
<dbReference type="PROSITE" id="PS50920">
    <property type="entry name" value="SOLCAR"/>
    <property type="match status" value="3"/>
</dbReference>
<dbReference type="OrthoDB" id="14252at2759"/>
<dbReference type="GO" id="GO:0031966">
    <property type="term" value="C:mitochondrial membrane"/>
    <property type="evidence" value="ECO:0007669"/>
    <property type="project" value="UniProtKB-SubCell"/>
</dbReference>
<dbReference type="SUPFAM" id="SSF103506">
    <property type="entry name" value="Mitochondrial carrier"/>
    <property type="match status" value="1"/>
</dbReference>
<feature type="repeat" description="Solcar" evidence="9">
    <location>
        <begin position="187"/>
        <end position="273"/>
    </location>
</feature>
<keyword evidence="6" id="KW-1133">Transmembrane helix</keyword>
<dbReference type="Proteomes" id="UP000652761">
    <property type="component" value="Unassembled WGS sequence"/>
</dbReference>
<keyword evidence="12" id="KW-1185">Reference proteome</keyword>
<dbReference type="GO" id="GO:0000064">
    <property type="term" value="F:L-ornithine transmembrane transporter activity"/>
    <property type="evidence" value="ECO:0007669"/>
    <property type="project" value="TreeGrafter"/>
</dbReference>